<reference evidence="4" key="1">
    <citation type="submission" date="2022-08" db="EMBL/GenBank/DDBJ databases">
        <title>Complete genome sequence of 14 non-tuberculosis mycobacteria type-strains.</title>
        <authorList>
            <person name="Igarashi Y."/>
            <person name="Osugi A."/>
            <person name="Mitarai S."/>
        </authorList>
    </citation>
    <scope>NUCLEOTIDE SEQUENCE</scope>
    <source>
        <strain evidence="4">ATCC 51985</strain>
    </source>
</reference>
<evidence type="ECO:0000256" key="2">
    <source>
        <dbReference type="PROSITE-ProRule" id="PRU00335"/>
    </source>
</evidence>
<keyword evidence="1 2" id="KW-0238">DNA-binding</keyword>
<dbReference type="Gene3D" id="1.10.357.10">
    <property type="entry name" value="Tetracycline Repressor, domain 2"/>
    <property type="match status" value="1"/>
</dbReference>
<evidence type="ECO:0000313" key="5">
    <source>
        <dbReference type="Proteomes" id="UP001055171"/>
    </source>
</evidence>
<dbReference type="PRINTS" id="PR00455">
    <property type="entry name" value="HTHTETR"/>
</dbReference>
<evidence type="ECO:0000313" key="4">
    <source>
        <dbReference type="EMBL" id="ULP40501.1"/>
    </source>
</evidence>
<dbReference type="InterPro" id="IPR001647">
    <property type="entry name" value="HTH_TetR"/>
</dbReference>
<dbReference type="Proteomes" id="UP001055171">
    <property type="component" value="Chromosome"/>
</dbReference>
<gene>
    <name evidence="4" type="ORF">MJO58_16005</name>
</gene>
<sequence length="220" mass="23872">MPSANTGSLRDRRRAELLTQIQHTAFELFAEHGFDAVTTEEIAAAAGISISTYFRHAPTKEGLLVDPVRAAIGEIVRSYSARPPAESAVEALIQVFVTRARDADELDNLDTWRRAIATAPHLLSKTALVSETDRDKFLEQVACRLGLDAKADAKVDAKADEKADAKVDAKADVRPALLVHTSLATVKFVLDRWLNPDAAPNGPFNVQLEDALRTTLAGFG</sequence>
<protein>
    <submittedName>
        <fullName evidence="4">TetR/AcrR family transcriptional regulator</fullName>
    </submittedName>
</protein>
<evidence type="ECO:0000259" key="3">
    <source>
        <dbReference type="PROSITE" id="PS50977"/>
    </source>
</evidence>
<accession>A0ABY3ULM7</accession>
<dbReference type="EMBL" id="CP092423">
    <property type="protein sequence ID" value="ULP40501.1"/>
    <property type="molecule type" value="Genomic_DNA"/>
</dbReference>
<keyword evidence="5" id="KW-1185">Reference proteome</keyword>
<dbReference type="SUPFAM" id="SSF46689">
    <property type="entry name" value="Homeodomain-like"/>
    <property type="match status" value="1"/>
</dbReference>
<dbReference type="InterPro" id="IPR009057">
    <property type="entry name" value="Homeodomain-like_sf"/>
</dbReference>
<proteinExistence type="predicted"/>
<dbReference type="PROSITE" id="PS50977">
    <property type="entry name" value="HTH_TETR_2"/>
    <property type="match status" value="1"/>
</dbReference>
<dbReference type="Pfam" id="PF00440">
    <property type="entry name" value="TetR_N"/>
    <property type="match status" value="1"/>
</dbReference>
<evidence type="ECO:0000256" key="1">
    <source>
        <dbReference type="ARBA" id="ARBA00023125"/>
    </source>
</evidence>
<dbReference type="PANTHER" id="PTHR30055:SF146">
    <property type="entry name" value="HTH-TYPE TRANSCRIPTIONAL DUAL REGULATOR CECR"/>
    <property type="match status" value="1"/>
</dbReference>
<feature type="DNA-binding region" description="H-T-H motif" evidence="2">
    <location>
        <begin position="38"/>
        <end position="57"/>
    </location>
</feature>
<dbReference type="InterPro" id="IPR050109">
    <property type="entry name" value="HTH-type_TetR-like_transc_reg"/>
</dbReference>
<feature type="domain" description="HTH tetR-type" evidence="3">
    <location>
        <begin position="15"/>
        <end position="75"/>
    </location>
</feature>
<organism evidence="4 5">
    <name type="scientific">Mycobacterium lentiflavum</name>
    <dbReference type="NCBI Taxonomy" id="141349"/>
    <lineage>
        <taxon>Bacteria</taxon>
        <taxon>Bacillati</taxon>
        <taxon>Actinomycetota</taxon>
        <taxon>Actinomycetes</taxon>
        <taxon>Mycobacteriales</taxon>
        <taxon>Mycobacteriaceae</taxon>
        <taxon>Mycobacterium</taxon>
        <taxon>Mycobacterium simiae complex</taxon>
    </lineage>
</organism>
<name>A0ABY3ULM7_MYCLN</name>
<dbReference type="RefSeq" id="WP_239720027.1">
    <property type="nucleotide sequence ID" value="NZ_CP092423.2"/>
</dbReference>
<dbReference type="PANTHER" id="PTHR30055">
    <property type="entry name" value="HTH-TYPE TRANSCRIPTIONAL REGULATOR RUTR"/>
    <property type="match status" value="1"/>
</dbReference>